<feature type="domain" description="Protein kinase" evidence="10">
    <location>
        <begin position="20"/>
        <end position="406"/>
    </location>
</feature>
<organism evidence="11 12">
    <name type="scientific">Neonectria ditissima</name>
    <dbReference type="NCBI Taxonomy" id="78410"/>
    <lineage>
        <taxon>Eukaryota</taxon>
        <taxon>Fungi</taxon>
        <taxon>Dikarya</taxon>
        <taxon>Ascomycota</taxon>
        <taxon>Pezizomycotina</taxon>
        <taxon>Sordariomycetes</taxon>
        <taxon>Hypocreomycetidae</taxon>
        <taxon>Hypocreales</taxon>
        <taxon>Nectriaceae</taxon>
        <taxon>Neonectria</taxon>
    </lineage>
</organism>
<reference evidence="11 12" key="1">
    <citation type="submission" date="2015-09" db="EMBL/GenBank/DDBJ databases">
        <title>Draft genome of a European isolate of the apple canker pathogen Neonectria ditissima.</title>
        <authorList>
            <person name="Gomez-Cortecero A."/>
            <person name="Harrison R.J."/>
            <person name="Armitage A.D."/>
        </authorList>
    </citation>
    <scope>NUCLEOTIDE SEQUENCE [LARGE SCALE GENOMIC DNA]</scope>
    <source>
        <strain evidence="11 12">R09/05</strain>
    </source>
</reference>
<dbReference type="Pfam" id="PF00069">
    <property type="entry name" value="Pkinase"/>
    <property type="match status" value="1"/>
</dbReference>
<dbReference type="AlphaFoldDB" id="A0A0N8H5N2"/>
<dbReference type="InterPro" id="IPR011009">
    <property type="entry name" value="Kinase-like_dom_sf"/>
</dbReference>
<dbReference type="GO" id="GO:0005634">
    <property type="term" value="C:nucleus"/>
    <property type="evidence" value="ECO:0007669"/>
    <property type="project" value="TreeGrafter"/>
</dbReference>
<evidence type="ECO:0000256" key="4">
    <source>
        <dbReference type="ARBA" id="ARBA00022741"/>
    </source>
</evidence>
<dbReference type="STRING" id="78410.A0A0N8H5N2"/>
<keyword evidence="3" id="KW-0808">Transferase</keyword>
<evidence type="ECO:0000256" key="1">
    <source>
        <dbReference type="ARBA" id="ARBA00012513"/>
    </source>
</evidence>
<dbReference type="InterPro" id="IPR000719">
    <property type="entry name" value="Prot_kinase_dom"/>
</dbReference>
<comment type="catalytic activity">
    <reaction evidence="7">
        <text>L-threonyl-[protein] + ATP = O-phospho-L-threonyl-[protein] + ADP + H(+)</text>
        <dbReference type="Rhea" id="RHEA:46608"/>
        <dbReference type="Rhea" id="RHEA-COMP:11060"/>
        <dbReference type="Rhea" id="RHEA-COMP:11605"/>
        <dbReference type="ChEBI" id="CHEBI:15378"/>
        <dbReference type="ChEBI" id="CHEBI:30013"/>
        <dbReference type="ChEBI" id="CHEBI:30616"/>
        <dbReference type="ChEBI" id="CHEBI:61977"/>
        <dbReference type="ChEBI" id="CHEBI:456216"/>
        <dbReference type="EC" id="2.7.11.1"/>
    </reaction>
</comment>
<evidence type="ECO:0000256" key="9">
    <source>
        <dbReference type="SAM" id="MobiDB-lite"/>
    </source>
</evidence>
<keyword evidence="6" id="KW-0067">ATP-binding</keyword>
<dbReference type="SUPFAM" id="SSF56112">
    <property type="entry name" value="Protein kinase-like (PK-like)"/>
    <property type="match status" value="1"/>
</dbReference>
<dbReference type="GO" id="GO:0004674">
    <property type="term" value="F:protein serine/threonine kinase activity"/>
    <property type="evidence" value="ECO:0007669"/>
    <property type="project" value="UniProtKB-KW"/>
</dbReference>
<evidence type="ECO:0000256" key="8">
    <source>
        <dbReference type="ARBA" id="ARBA00048679"/>
    </source>
</evidence>
<feature type="region of interest" description="Disordered" evidence="9">
    <location>
        <begin position="415"/>
        <end position="437"/>
    </location>
</feature>
<dbReference type="SMART" id="SM00220">
    <property type="entry name" value="S_TKc"/>
    <property type="match status" value="1"/>
</dbReference>
<dbReference type="Proteomes" id="UP000050424">
    <property type="component" value="Unassembled WGS sequence"/>
</dbReference>
<feature type="compositionally biased region" description="Acidic residues" evidence="9">
    <location>
        <begin position="418"/>
        <end position="431"/>
    </location>
</feature>
<evidence type="ECO:0000256" key="5">
    <source>
        <dbReference type="ARBA" id="ARBA00022777"/>
    </source>
</evidence>
<protein>
    <recommendedName>
        <fullName evidence="1">non-specific serine/threonine protein kinase</fullName>
        <ecNumber evidence="1">2.7.11.1</ecNumber>
    </recommendedName>
</protein>
<keyword evidence="2" id="KW-0723">Serine/threonine-protein kinase</keyword>
<sequence length="437" mass="49827">MDHARALLGDTRNKSRTARFELVKELEDNVWIATRKGDPRREQYLARPFKSYKPRGDKGSEDSPWQKLLFRQNQAIALGTLLNHENIINIVGEIDRHPFTRTQEKDKGPGKTETYLVFDFCDAANLSTLFADYPVHYSSFYLPESLCWHVLRSLSRAVTYLHDGKRLKPGTVLSSTELPEFVSVDEDWLPILHRAIEPSNIFFQHPRGIETYGQCKLGDFANATVTCHSVSLTMTATASGNIAKAPFRGNEPMEETSKKLNQDPEDLPGDDRPYTLATELWSIGAVIFTMMTGKLLTFCCDKCGCAHIERCEEQGCLENQAYAAGCKCVYGGCEHMPAEGCEEPYSPWKPCPPEHRCRVPMINIDTYVARCGYTRILRKAVLDLLHHNPKTEPTRFRTCSGRAQVIEKEYQRWKETTEEGEEYRDIEDDLDERWGVA</sequence>
<proteinExistence type="predicted"/>
<accession>A0A0N8H5N2</accession>
<gene>
    <name evidence="11" type="ORF">AK830_g9938</name>
</gene>
<evidence type="ECO:0000256" key="6">
    <source>
        <dbReference type="ARBA" id="ARBA00022840"/>
    </source>
</evidence>
<comment type="caution">
    <text evidence="11">The sequence shown here is derived from an EMBL/GenBank/DDBJ whole genome shotgun (WGS) entry which is preliminary data.</text>
</comment>
<dbReference type="EC" id="2.7.11.1" evidence="1"/>
<evidence type="ECO:0000256" key="3">
    <source>
        <dbReference type="ARBA" id="ARBA00022679"/>
    </source>
</evidence>
<dbReference type="InterPro" id="IPR050660">
    <property type="entry name" value="NEK_Ser/Thr_kinase"/>
</dbReference>
<dbReference type="GO" id="GO:0005524">
    <property type="term" value="F:ATP binding"/>
    <property type="evidence" value="ECO:0007669"/>
    <property type="project" value="UniProtKB-KW"/>
</dbReference>
<dbReference type="EMBL" id="LKCW01000196">
    <property type="protein sequence ID" value="KPM36644.1"/>
    <property type="molecule type" value="Genomic_DNA"/>
</dbReference>
<dbReference type="PROSITE" id="PS50011">
    <property type="entry name" value="PROTEIN_KINASE_DOM"/>
    <property type="match status" value="1"/>
</dbReference>
<comment type="catalytic activity">
    <reaction evidence="8">
        <text>L-seryl-[protein] + ATP = O-phospho-L-seryl-[protein] + ADP + H(+)</text>
        <dbReference type="Rhea" id="RHEA:17989"/>
        <dbReference type="Rhea" id="RHEA-COMP:9863"/>
        <dbReference type="Rhea" id="RHEA-COMP:11604"/>
        <dbReference type="ChEBI" id="CHEBI:15378"/>
        <dbReference type="ChEBI" id="CHEBI:29999"/>
        <dbReference type="ChEBI" id="CHEBI:30616"/>
        <dbReference type="ChEBI" id="CHEBI:83421"/>
        <dbReference type="ChEBI" id="CHEBI:456216"/>
        <dbReference type="EC" id="2.7.11.1"/>
    </reaction>
</comment>
<evidence type="ECO:0000259" key="10">
    <source>
        <dbReference type="PROSITE" id="PS50011"/>
    </source>
</evidence>
<keyword evidence="12" id="KW-1185">Reference proteome</keyword>
<dbReference type="PANTHER" id="PTHR43671:SF98">
    <property type="entry name" value="SERINE_THREONINE-PROTEIN KINASE NEK11"/>
    <property type="match status" value="1"/>
</dbReference>
<feature type="region of interest" description="Disordered" evidence="9">
    <location>
        <begin position="243"/>
        <end position="268"/>
    </location>
</feature>
<dbReference type="PANTHER" id="PTHR43671">
    <property type="entry name" value="SERINE/THREONINE-PROTEIN KINASE NEK"/>
    <property type="match status" value="1"/>
</dbReference>
<evidence type="ECO:0000256" key="7">
    <source>
        <dbReference type="ARBA" id="ARBA00047899"/>
    </source>
</evidence>
<dbReference type="Gene3D" id="1.10.510.10">
    <property type="entry name" value="Transferase(Phosphotransferase) domain 1"/>
    <property type="match status" value="1"/>
</dbReference>
<evidence type="ECO:0000256" key="2">
    <source>
        <dbReference type="ARBA" id="ARBA00022527"/>
    </source>
</evidence>
<keyword evidence="4" id="KW-0547">Nucleotide-binding</keyword>
<dbReference type="OrthoDB" id="4062651at2759"/>
<evidence type="ECO:0000313" key="12">
    <source>
        <dbReference type="Proteomes" id="UP000050424"/>
    </source>
</evidence>
<keyword evidence="5" id="KW-0418">Kinase</keyword>
<name>A0A0N8H5N2_9HYPO</name>
<evidence type="ECO:0000313" key="11">
    <source>
        <dbReference type="EMBL" id="KPM36644.1"/>
    </source>
</evidence>